<evidence type="ECO:0000313" key="2">
    <source>
        <dbReference type="EMBL" id="SYW80138.1"/>
    </source>
</evidence>
<protein>
    <recommendedName>
        <fullName evidence="1">AB hydrolase-1 domain-containing protein</fullName>
    </recommendedName>
</protein>
<evidence type="ECO:0000313" key="3">
    <source>
        <dbReference type="Proteomes" id="UP000658997"/>
    </source>
</evidence>
<dbReference type="PANTHER" id="PTHR42886:SF53">
    <property type="entry name" value="ALPHA_BETA-HYDROLASES SUPERFAMILY PROTEIN"/>
    <property type="match status" value="1"/>
</dbReference>
<reference evidence="2" key="1">
    <citation type="submission" date="2018-08" db="EMBL/GenBank/DDBJ databases">
        <authorList>
            <person name="Guldener U."/>
        </authorList>
    </citation>
    <scope>NUCLEOTIDE SEQUENCE</scope>
    <source>
        <strain evidence="2">UB2</strain>
    </source>
</reference>
<dbReference type="EMBL" id="ULHB01000064">
    <property type="protein sequence ID" value="SYW80138.1"/>
    <property type="molecule type" value="Genomic_DNA"/>
</dbReference>
<proteinExistence type="predicted"/>
<evidence type="ECO:0000259" key="1">
    <source>
        <dbReference type="Pfam" id="PF12697"/>
    </source>
</evidence>
<dbReference type="Proteomes" id="UP000658997">
    <property type="component" value="Unassembled WGS sequence"/>
</dbReference>
<dbReference type="SUPFAM" id="SSF53474">
    <property type="entry name" value="alpha/beta-Hydrolases"/>
    <property type="match status" value="1"/>
</dbReference>
<name>A0A8H8TRW0_9BASI</name>
<dbReference type="InterPro" id="IPR029058">
    <property type="entry name" value="AB_hydrolase_fold"/>
</dbReference>
<gene>
    <name evidence="2" type="ORF">UBRO2_03406</name>
</gene>
<sequence>MNGEEHELRIPSVQRGVDLVGILHRNPGSNGTQPRRIALILHGLLAHKNQCYHKQLAQALPIDSYRFDFRGNGDSGGDWTMGDLGNDAQDLSTVVSYLHRKEGYVLDLIVGHSRGSMISWMYLGKGEKKLQEDGGRSFVPNLVVCSGRWDMQKVLETYASFQEGFDREGFYRWQITSAGKKKEYIVWPKDLKNMSAFKYPTEFVAALSTNTDVLILHGIADRTVFEQDAHSYLAALDSNKKRRRNSHRLHLIEGADHMYRGRTQPVVDEICEWYAERQRNAADSGAPSTSRLTMANGTPASCLLFMRLCQLKISGKDINDLIDRIQSLSLEYKQASGRVVDDDALKVILINQAFAIPEYHLVVKGLTEKGQLGDYYTLAKALLDKWKSIR</sequence>
<feature type="domain" description="AB hydrolase-1" evidence="1">
    <location>
        <begin position="39"/>
        <end position="264"/>
    </location>
</feature>
<comment type="caution">
    <text evidence="2">The sequence shown here is derived from an EMBL/GenBank/DDBJ whole genome shotgun (WGS) entry which is preliminary data.</text>
</comment>
<dbReference type="Pfam" id="PF12697">
    <property type="entry name" value="Abhydrolase_6"/>
    <property type="match status" value="1"/>
</dbReference>
<organism evidence="2 3">
    <name type="scientific">Ustilago bromivora</name>
    <dbReference type="NCBI Taxonomy" id="307758"/>
    <lineage>
        <taxon>Eukaryota</taxon>
        <taxon>Fungi</taxon>
        <taxon>Dikarya</taxon>
        <taxon>Basidiomycota</taxon>
        <taxon>Ustilaginomycotina</taxon>
        <taxon>Ustilaginomycetes</taxon>
        <taxon>Ustilaginales</taxon>
        <taxon>Ustilaginaceae</taxon>
        <taxon>Ustilago</taxon>
    </lineage>
</organism>
<accession>A0A8H8TRW0</accession>
<dbReference type="Gene3D" id="3.40.50.1820">
    <property type="entry name" value="alpha/beta hydrolase"/>
    <property type="match status" value="1"/>
</dbReference>
<dbReference type="InterPro" id="IPR000073">
    <property type="entry name" value="AB_hydrolase_1"/>
</dbReference>
<keyword evidence="3" id="KW-1185">Reference proteome</keyword>
<dbReference type="AlphaFoldDB" id="A0A8H8TRW0"/>
<dbReference type="PANTHER" id="PTHR42886">
    <property type="entry name" value="RE40534P-RELATED"/>
    <property type="match status" value="1"/>
</dbReference>